<dbReference type="FunFam" id="1.10.132.130:FF:000001">
    <property type="entry name" value="Vacuolar-processing enzyme beta-isozyme"/>
    <property type="match status" value="1"/>
</dbReference>
<proteinExistence type="inferred from homology"/>
<dbReference type="GO" id="GO:0051603">
    <property type="term" value="P:proteolysis involved in protein catabolic process"/>
    <property type="evidence" value="ECO:0007669"/>
    <property type="project" value="TreeGrafter"/>
</dbReference>
<comment type="similarity">
    <text evidence="1">Belongs to the peptidase C13 family.</text>
</comment>
<evidence type="ECO:0000313" key="3">
    <source>
        <dbReference type="EMBL" id="KAJ6406456.1"/>
    </source>
</evidence>
<feature type="domain" description="Legumain prodomain" evidence="2">
    <location>
        <begin position="146"/>
        <end position="208"/>
    </location>
</feature>
<dbReference type="PANTHER" id="PTHR12000:SF50">
    <property type="entry name" value="VACUOLAR-PROCESSING ENZYME GAMMA-ISOZYME"/>
    <property type="match status" value="1"/>
</dbReference>
<sequence>MQPQLQMQKRAAGEPIVLESLPSPPPEYDTCLGDLYSVAWMEDSDMHNLRTETLHQQYELVKRRTSEANSAYGSHVMQYGDAGLSKDDLFLYMGTNPANENFTFVEDNSLRPRSKAVNQRDADLVHFWAKYRKAPEGSSRKVEAQKQFVEAMSHRMHIDHSIKLIGKLLFGIEKAPEVLNTVRPAGQPLVDDWVCLKTLVRTFETHCGIHIPVWDETHAISCKPLQCWNCEGTNGRGISTSLCKHSFWFMELSSQGVQRLIEAELCTRGSAPN</sequence>
<dbReference type="InterPro" id="IPR001096">
    <property type="entry name" value="Peptidase_C13"/>
</dbReference>
<comment type="caution">
    <text evidence="3">The sequence shown here is derived from an EMBL/GenBank/DDBJ whole genome shotgun (WGS) entry which is preliminary data.</text>
</comment>
<dbReference type="Proteomes" id="UP001162972">
    <property type="component" value="Chromosome 6"/>
</dbReference>
<dbReference type="CDD" id="cd21115">
    <property type="entry name" value="legumain_C"/>
    <property type="match status" value="1"/>
</dbReference>
<dbReference type="GO" id="GO:0004197">
    <property type="term" value="F:cysteine-type endopeptidase activity"/>
    <property type="evidence" value="ECO:0007669"/>
    <property type="project" value="TreeGrafter"/>
</dbReference>
<dbReference type="PANTHER" id="PTHR12000">
    <property type="entry name" value="HEMOGLOBINASE FAMILY MEMBER"/>
    <property type="match status" value="1"/>
</dbReference>
<gene>
    <name evidence="3" type="ORF">OIU84_010054</name>
</gene>
<reference evidence="3 4" key="1">
    <citation type="journal article" date="2023" name="Int. J. Mol. Sci.">
        <title>De Novo Assembly and Annotation of 11 Diverse Shrub Willow (Salix) Genomes Reveals Novel Gene Organization in Sex-Linked Regions.</title>
        <authorList>
            <person name="Hyden B."/>
            <person name="Feng K."/>
            <person name="Yates T.B."/>
            <person name="Jawdy S."/>
            <person name="Cereghino C."/>
            <person name="Smart L.B."/>
            <person name="Muchero W."/>
        </authorList>
    </citation>
    <scope>NUCLEOTIDE SEQUENCE [LARGE SCALE GENOMIC DNA]</scope>
    <source>
        <tissue evidence="3">Shoot tip</tissue>
    </source>
</reference>
<dbReference type="GO" id="GO:0006624">
    <property type="term" value="P:vacuolar protein processing"/>
    <property type="evidence" value="ECO:0007669"/>
    <property type="project" value="TreeGrafter"/>
</dbReference>
<evidence type="ECO:0000256" key="1">
    <source>
        <dbReference type="ARBA" id="ARBA00009941"/>
    </source>
</evidence>
<evidence type="ECO:0000259" key="2">
    <source>
        <dbReference type="Pfam" id="PF20985"/>
    </source>
</evidence>
<name>A0AAD6JJV5_9ROSI</name>
<dbReference type="Gene3D" id="3.40.50.1460">
    <property type="match status" value="1"/>
</dbReference>
<protein>
    <recommendedName>
        <fullName evidence="2">Legumain prodomain domain-containing protein</fullName>
    </recommendedName>
</protein>
<dbReference type="GO" id="GO:0005773">
    <property type="term" value="C:vacuole"/>
    <property type="evidence" value="ECO:0007669"/>
    <property type="project" value="GOC"/>
</dbReference>
<dbReference type="AlphaFoldDB" id="A0AAD6JJV5"/>
<accession>A0AAD6JJV5</accession>
<dbReference type="EMBL" id="JAPFFJ010000016">
    <property type="protein sequence ID" value="KAJ6406456.1"/>
    <property type="molecule type" value="Genomic_DNA"/>
</dbReference>
<evidence type="ECO:0000313" key="4">
    <source>
        <dbReference type="Proteomes" id="UP001162972"/>
    </source>
</evidence>
<dbReference type="Pfam" id="PF20985">
    <property type="entry name" value="Legum_prodom"/>
    <property type="match status" value="1"/>
</dbReference>
<dbReference type="Gene3D" id="1.10.132.130">
    <property type="match status" value="1"/>
</dbReference>
<dbReference type="InterPro" id="IPR048501">
    <property type="entry name" value="Legum_prodom"/>
</dbReference>
<dbReference type="InterPro" id="IPR046427">
    <property type="entry name" value="Legumain_prodom_sf"/>
</dbReference>
<keyword evidence="4" id="KW-1185">Reference proteome</keyword>
<dbReference type="Pfam" id="PF01650">
    <property type="entry name" value="Peptidase_C13"/>
    <property type="match status" value="1"/>
</dbReference>
<organism evidence="3 4">
    <name type="scientific">Salix udensis</name>
    <dbReference type="NCBI Taxonomy" id="889485"/>
    <lineage>
        <taxon>Eukaryota</taxon>
        <taxon>Viridiplantae</taxon>
        <taxon>Streptophyta</taxon>
        <taxon>Embryophyta</taxon>
        <taxon>Tracheophyta</taxon>
        <taxon>Spermatophyta</taxon>
        <taxon>Magnoliopsida</taxon>
        <taxon>eudicotyledons</taxon>
        <taxon>Gunneridae</taxon>
        <taxon>Pentapetalae</taxon>
        <taxon>rosids</taxon>
        <taxon>fabids</taxon>
        <taxon>Malpighiales</taxon>
        <taxon>Salicaceae</taxon>
        <taxon>Saliceae</taxon>
        <taxon>Salix</taxon>
    </lineage>
</organism>